<accession>A0A9D8KDZ3</accession>
<gene>
    <name evidence="3" type="ORF">JW984_06965</name>
</gene>
<evidence type="ECO:0000313" key="3">
    <source>
        <dbReference type="EMBL" id="MBN1572919.1"/>
    </source>
</evidence>
<reference evidence="3" key="2">
    <citation type="submission" date="2021-01" db="EMBL/GenBank/DDBJ databases">
        <authorList>
            <person name="Hahn C.R."/>
            <person name="Youssef N.H."/>
            <person name="Elshahed M."/>
        </authorList>
    </citation>
    <scope>NUCLEOTIDE SEQUENCE</scope>
    <source>
        <strain evidence="3">Zod_Metabat.24</strain>
    </source>
</reference>
<proteinExistence type="predicted"/>
<dbReference type="PANTHER" id="PTHR43366">
    <property type="entry name" value="PYRUVATE SYNTHASE SUBUNIT PORC"/>
    <property type="match status" value="1"/>
</dbReference>
<keyword evidence="1" id="KW-0560">Oxidoreductase</keyword>
<evidence type="ECO:0000313" key="4">
    <source>
        <dbReference type="Proteomes" id="UP000809273"/>
    </source>
</evidence>
<protein>
    <submittedName>
        <fullName evidence="3">2-oxoacid:acceptor oxidoreductase family protein</fullName>
    </submittedName>
</protein>
<dbReference type="PANTHER" id="PTHR43366:SF1">
    <property type="entry name" value="PYRUVATE SYNTHASE SUBUNIT PORC"/>
    <property type="match status" value="1"/>
</dbReference>
<sequence length="182" mass="19871">MIEIIFHGRGGQGAVTSAEMVAHAAISEGKYAQAFPNFGPERRGAPVMAFARVDDKPIRLRSKIYKPDVAVVLDPSLLEIIDPTAGLKDDGLVIINTHKSIGEIKKQFGYTKRVAVVNASAIAREVLNLPITNTTMLGAMVATTDIVDEESMIGPLKERFGRIAEKNIKVFRRAIEETKVEV</sequence>
<dbReference type="InterPro" id="IPR011894">
    <property type="entry name" value="PorC_KorC"/>
</dbReference>
<dbReference type="NCBIfam" id="TIGR02175">
    <property type="entry name" value="PorC_KorC"/>
    <property type="match status" value="1"/>
</dbReference>
<organism evidence="3 4">
    <name type="scientific">Candidatus Zymogenus saltonus</name>
    <dbReference type="NCBI Taxonomy" id="2844893"/>
    <lineage>
        <taxon>Bacteria</taxon>
        <taxon>Deltaproteobacteria</taxon>
        <taxon>Candidatus Zymogenia</taxon>
        <taxon>Candidatus Zymogeniales</taxon>
        <taxon>Candidatus Zymogenaceae</taxon>
        <taxon>Candidatus Zymogenus</taxon>
    </lineage>
</organism>
<evidence type="ECO:0000259" key="2">
    <source>
        <dbReference type="Pfam" id="PF01558"/>
    </source>
</evidence>
<dbReference type="InterPro" id="IPR002869">
    <property type="entry name" value="Pyrv_flavodox_OxRed_cen"/>
</dbReference>
<dbReference type="Proteomes" id="UP000809273">
    <property type="component" value="Unassembled WGS sequence"/>
</dbReference>
<comment type="caution">
    <text evidence="3">The sequence shown here is derived from an EMBL/GenBank/DDBJ whole genome shotgun (WGS) entry which is preliminary data.</text>
</comment>
<dbReference type="SUPFAM" id="SSF53323">
    <property type="entry name" value="Pyruvate-ferredoxin oxidoreductase, PFOR, domain III"/>
    <property type="match status" value="1"/>
</dbReference>
<name>A0A9D8KDZ3_9DELT</name>
<dbReference type="GO" id="GO:0016625">
    <property type="term" value="F:oxidoreductase activity, acting on the aldehyde or oxo group of donors, iron-sulfur protein as acceptor"/>
    <property type="evidence" value="ECO:0007669"/>
    <property type="project" value="InterPro"/>
</dbReference>
<dbReference type="InterPro" id="IPR019752">
    <property type="entry name" value="Pyrv/ketoisovalerate_OxRed_cat"/>
</dbReference>
<evidence type="ECO:0000256" key="1">
    <source>
        <dbReference type="ARBA" id="ARBA00023002"/>
    </source>
</evidence>
<dbReference type="InterPro" id="IPR051626">
    <property type="entry name" value="Oxidoreductase_gamma_subunit"/>
</dbReference>
<dbReference type="AlphaFoldDB" id="A0A9D8KDZ3"/>
<dbReference type="Pfam" id="PF01558">
    <property type="entry name" value="POR"/>
    <property type="match status" value="1"/>
</dbReference>
<dbReference type="EMBL" id="JAFGIX010000032">
    <property type="protein sequence ID" value="MBN1572919.1"/>
    <property type="molecule type" value="Genomic_DNA"/>
</dbReference>
<feature type="domain" description="Pyruvate/ketoisovalerate oxidoreductase catalytic" evidence="2">
    <location>
        <begin position="10"/>
        <end position="176"/>
    </location>
</feature>
<dbReference type="Gene3D" id="3.40.920.10">
    <property type="entry name" value="Pyruvate-ferredoxin oxidoreductase, PFOR, domain III"/>
    <property type="match status" value="1"/>
</dbReference>
<reference evidence="3" key="1">
    <citation type="journal article" date="2021" name="Environ. Microbiol.">
        <title>Genomic characterization of three novel Desulfobacterota classes expand the metabolic and phylogenetic diversity of the phylum.</title>
        <authorList>
            <person name="Murphy C.L."/>
            <person name="Biggerstaff J."/>
            <person name="Eichhorn A."/>
            <person name="Ewing E."/>
            <person name="Shahan R."/>
            <person name="Soriano D."/>
            <person name="Stewart S."/>
            <person name="VanMol K."/>
            <person name="Walker R."/>
            <person name="Walters P."/>
            <person name="Elshahed M.S."/>
            <person name="Youssef N.H."/>
        </authorList>
    </citation>
    <scope>NUCLEOTIDE SEQUENCE</scope>
    <source>
        <strain evidence="3">Zod_Metabat.24</strain>
    </source>
</reference>